<evidence type="ECO:0000256" key="10">
    <source>
        <dbReference type="ARBA" id="ARBA00023098"/>
    </source>
</evidence>
<evidence type="ECO:0000259" key="13">
    <source>
        <dbReference type="PROSITE" id="PS50975"/>
    </source>
</evidence>
<evidence type="ECO:0000256" key="8">
    <source>
        <dbReference type="ARBA" id="ARBA00022741"/>
    </source>
</evidence>
<dbReference type="Gene3D" id="3.40.50.261">
    <property type="entry name" value="Succinyl-CoA synthetase domains"/>
    <property type="match status" value="1"/>
</dbReference>
<keyword evidence="4" id="KW-0963">Cytoplasm</keyword>
<dbReference type="PROSITE" id="PS01217">
    <property type="entry name" value="SUCCINYL_COA_LIG_3"/>
    <property type="match status" value="1"/>
</dbReference>
<dbReference type="PANTHER" id="PTHR11815:SF10">
    <property type="entry name" value="SUCCINATE--COA LIGASE [GDP-FORMING] SUBUNIT BETA, MITOCHONDRIAL"/>
    <property type="match status" value="1"/>
</dbReference>
<keyword evidence="8" id="KW-0547">Nucleotide-binding</keyword>
<dbReference type="Pfam" id="PF16114">
    <property type="entry name" value="Citrate_bind"/>
    <property type="match status" value="1"/>
</dbReference>
<dbReference type="Pfam" id="PF24948">
    <property type="entry name" value="Citrate_synth_N"/>
    <property type="match status" value="1"/>
</dbReference>
<dbReference type="EC" id="2.3.3.8" evidence="14"/>
<evidence type="ECO:0000256" key="1">
    <source>
        <dbReference type="ARBA" id="ARBA00004496"/>
    </source>
</evidence>
<dbReference type="GO" id="GO:0042709">
    <property type="term" value="C:succinate-CoA ligase complex"/>
    <property type="evidence" value="ECO:0007669"/>
    <property type="project" value="TreeGrafter"/>
</dbReference>
<dbReference type="SUPFAM" id="SSF56059">
    <property type="entry name" value="Glutathione synthetase ATP-binding domain-like"/>
    <property type="match status" value="1"/>
</dbReference>
<dbReference type="InterPro" id="IPR032263">
    <property type="entry name" value="Citrate-bd"/>
</dbReference>
<dbReference type="GO" id="GO:0006099">
    <property type="term" value="P:tricarboxylic acid cycle"/>
    <property type="evidence" value="ECO:0007669"/>
    <property type="project" value="InterPro"/>
</dbReference>
<dbReference type="InterPro" id="IPR005809">
    <property type="entry name" value="Succ_CoA_ligase-like_bsu"/>
</dbReference>
<keyword evidence="7 14" id="KW-0808">Transferase</keyword>
<dbReference type="PANTHER" id="PTHR11815">
    <property type="entry name" value="SUCCINYL-COA SYNTHETASE BETA CHAIN"/>
    <property type="match status" value="1"/>
</dbReference>
<dbReference type="AlphaFoldDB" id="A0A3B1BJU6"/>
<organism evidence="14">
    <name type="scientific">hydrothermal vent metagenome</name>
    <dbReference type="NCBI Taxonomy" id="652676"/>
    <lineage>
        <taxon>unclassified sequences</taxon>
        <taxon>metagenomes</taxon>
        <taxon>ecological metagenomes</taxon>
    </lineage>
</organism>
<dbReference type="GO" id="GO:0004775">
    <property type="term" value="F:succinate-CoA ligase (ADP-forming) activity"/>
    <property type="evidence" value="ECO:0007669"/>
    <property type="project" value="TreeGrafter"/>
</dbReference>
<keyword evidence="6" id="KW-0597">Phosphoprotein</keyword>
<dbReference type="GO" id="GO:0006629">
    <property type="term" value="P:lipid metabolic process"/>
    <property type="evidence" value="ECO:0007669"/>
    <property type="project" value="UniProtKB-KW"/>
</dbReference>
<dbReference type="Gene3D" id="3.30.1490.20">
    <property type="entry name" value="ATP-grasp fold, A domain"/>
    <property type="match status" value="1"/>
</dbReference>
<name>A0A3B1BJU6_9ZZZZ</name>
<protein>
    <submittedName>
        <fullName evidence="14">ATP citrate synthase, alpha chain</fullName>
        <ecNumber evidence="14">2.3.3.8</ecNumber>
    </submittedName>
</protein>
<dbReference type="GO" id="GO:0003878">
    <property type="term" value="F:ATP citrate synthase activity"/>
    <property type="evidence" value="ECO:0007669"/>
    <property type="project" value="UniProtKB-EC"/>
</dbReference>
<comment type="similarity">
    <text evidence="3">In the N-terminal section; belongs to the succinate/malate CoA ligase beta subunit family.</text>
</comment>
<dbReference type="InterPro" id="IPR016102">
    <property type="entry name" value="Succinyl-CoA_synth-like"/>
</dbReference>
<gene>
    <name evidence="14" type="ORF">MNBD_NITROSPINAE01-1517</name>
</gene>
<dbReference type="InterPro" id="IPR017866">
    <property type="entry name" value="Succ-CoA_synthase_bsu_CS"/>
</dbReference>
<evidence type="ECO:0000256" key="9">
    <source>
        <dbReference type="ARBA" id="ARBA00022840"/>
    </source>
</evidence>
<comment type="similarity">
    <text evidence="2">In the C-terminal section; belongs to the succinate/malate CoA ligase alpha subunit family.</text>
</comment>
<dbReference type="InterPro" id="IPR011761">
    <property type="entry name" value="ATP-grasp"/>
</dbReference>
<dbReference type="GO" id="GO:0006104">
    <property type="term" value="P:succinyl-CoA metabolic process"/>
    <property type="evidence" value="ECO:0007669"/>
    <property type="project" value="TreeGrafter"/>
</dbReference>
<proteinExistence type="inferred from homology"/>
<evidence type="ECO:0000256" key="11">
    <source>
        <dbReference type="ARBA" id="ARBA00023315"/>
    </source>
</evidence>
<keyword evidence="10" id="KW-0443">Lipid metabolism</keyword>
<dbReference type="GO" id="GO:0005524">
    <property type="term" value="F:ATP binding"/>
    <property type="evidence" value="ECO:0007669"/>
    <property type="project" value="UniProtKB-KW"/>
</dbReference>
<keyword evidence="5" id="KW-0444">Lipid biosynthesis</keyword>
<dbReference type="PROSITE" id="PS50975">
    <property type="entry name" value="ATP_GRASP"/>
    <property type="match status" value="1"/>
</dbReference>
<dbReference type="Gene3D" id="3.30.470.20">
    <property type="entry name" value="ATP-grasp fold, B domain"/>
    <property type="match status" value="1"/>
</dbReference>
<feature type="domain" description="ATP-grasp" evidence="13">
    <location>
        <begin position="10"/>
        <end position="242"/>
    </location>
</feature>
<evidence type="ECO:0000313" key="14">
    <source>
        <dbReference type="EMBL" id="VAX18249.1"/>
    </source>
</evidence>
<dbReference type="GO" id="GO:0046872">
    <property type="term" value="F:metal ion binding"/>
    <property type="evidence" value="ECO:0007669"/>
    <property type="project" value="InterPro"/>
</dbReference>
<keyword evidence="11 14" id="KW-0012">Acyltransferase</keyword>
<comment type="catalytic activity">
    <reaction evidence="12">
        <text>oxaloacetate + acetyl-CoA + ADP + phosphate = citrate + ATP + CoA</text>
        <dbReference type="Rhea" id="RHEA:21160"/>
        <dbReference type="ChEBI" id="CHEBI:16452"/>
        <dbReference type="ChEBI" id="CHEBI:16947"/>
        <dbReference type="ChEBI" id="CHEBI:30616"/>
        <dbReference type="ChEBI" id="CHEBI:43474"/>
        <dbReference type="ChEBI" id="CHEBI:57287"/>
        <dbReference type="ChEBI" id="CHEBI:57288"/>
        <dbReference type="ChEBI" id="CHEBI:456216"/>
        <dbReference type="EC" id="2.3.3.8"/>
    </reaction>
</comment>
<dbReference type="InterPro" id="IPR056749">
    <property type="entry name" value="Citrate_synth_N"/>
</dbReference>
<dbReference type="PIRSF" id="PIRSF001554">
    <property type="entry name" value="SucCS_beta"/>
    <property type="match status" value="1"/>
</dbReference>
<comment type="subcellular location">
    <subcellularLocation>
        <location evidence="1">Cytoplasm</location>
    </subcellularLocation>
</comment>
<keyword evidence="9" id="KW-0067">ATP-binding</keyword>
<evidence type="ECO:0000256" key="4">
    <source>
        <dbReference type="ARBA" id="ARBA00022490"/>
    </source>
</evidence>
<reference evidence="14" key="1">
    <citation type="submission" date="2018-06" db="EMBL/GenBank/DDBJ databases">
        <authorList>
            <person name="Zhirakovskaya E."/>
        </authorList>
    </citation>
    <scope>NUCLEOTIDE SEQUENCE</scope>
</reference>
<evidence type="ECO:0000256" key="3">
    <source>
        <dbReference type="ARBA" id="ARBA00010719"/>
    </source>
</evidence>
<dbReference type="EMBL" id="UOGC01000067">
    <property type="protein sequence ID" value="VAX18249.1"/>
    <property type="molecule type" value="Genomic_DNA"/>
</dbReference>
<evidence type="ECO:0000256" key="6">
    <source>
        <dbReference type="ARBA" id="ARBA00022553"/>
    </source>
</evidence>
<evidence type="ECO:0000256" key="7">
    <source>
        <dbReference type="ARBA" id="ARBA00022679"/>
    </source>
</evidence>
<dbReference type="SUPFAM" id="SSF52210">
    <property type="entry name" value="Succinyl-CoA synthetase domains"/>
    <property type="match status" value="1"/>
</dbReference>
<sequence>MAKVLEGPGMEIFNKWGIRTPRHVVISTSEQIESLVQSNQWMRECKMVVKAHEALGSRMKLGLVKIDLDIDQAVLAAKEILGREVHGLVISQVIIAEMLAHDEEYYLAVTSNREGAEILMAKFGGIEVEENWEKIARTFVEVGEKPTDSQLEKCATDAGFAGELIEKMKKFASRLYECYDNEDGNYMEINPLIINPNDGKLCALDAVIILDGDAKFRHPDWNFSFASEFGRSYTEAEEQIMEIDSRVKGSVKLIEIPGGKVALLPAGGGASVFYSDAVIAMGGTIANYSEYSGDPPAWAVEALTDKVCSLPGITDIIVGGAIANFTDVKATFTGIISGFRKAKEQGKLDNVKIWVRRGGPNEAVGLESMRKLLDEGFDIHVYDRYTPLTDIAKFALKGEDN</sequence>
<evidence type="ECO:0000256" key="5">
    <source>
        <dbReference type="ARBA" id="ARBA00022516"/>
    </source>
</evidence>
<dbReference type="InterPro" id="IPR013815">
    <property type="entry name" value="ATP_grasp_subdomain_1"/>
</dbReference>
<evidence type="ECO:0000256" key="2">
    <source>
        <dbReference type="ARBA" id="ARBA00005899"/>
    </source>
</evidence>
<accession>A0A3B1BJU6</accession>
<evidence type="ECO:0000256" key="12">
    <source>
        <dbReference type="ARBA" id="ARBA00047593"/>
    </source>
</evidence>